<organism evidence="4">
    <name type="scientific">Candidatus Caldatribacterium californiense</name>
    <dbReference type="NCBI Taxonomy" id="1454726"/>
    <lineage>
        <taxon>Bacteria</taxon>
        <taxon>Pseudomonadati</taxon>
        <taxon>Atribacterota</taxon>
        <taxon>Atribacteria</taxon>
        <taxon>Atribacterales</taxon>
        <taxon>Candidatus Caldatribacteriaceae</taxon>
        <taxon>Candidatus Caldatribacterium</taxon>
    </lineage>
</organism>
<feature type="domain" description="SPOR" evidence="3">
    <location>
        <begin position="119"/>
        <end position="192"/>
    </location>
</feature>
<sequence>MKLLMPLRRKDPVETLIVLLGAVLVVVFAFFMARGDLDRYAELLVTKEIPPLVEVVEKEEVVPVSPLEQWAQEFPQSSPIGIVEEVSSPIPPAREESGKSGGVQERPQPPREIRKETPPPVGGQAFLQAGAFSQEKNARAMVETLRRFGYTATIERVSGMYRVRVYGFSSLEEAKKAAARLRSQGIECFAGK</sequence>
<dbReference type="SUPFAM" id="SSF110997">
    <property type="entry name" value="Sporulation related repeat"/>
    <property type="match status" value="1"/>
</dbReference>
<feature type="region of interest" description="Disordered" evidence="1">
    <location>
        <begin position="90"/>
        <end position="120"/>
    </location>
</feature>
<dbReference type="Gene3D" id="3.30.70.1070">
    <property type="entry name" value="Sporulation related repeat"/>
    <property type="match status" value="1"/>
</dbReference>
<reference evidence="4" key="1">
    <citation type="journal article" date="2020" name="mSystems">
        <title>Genome- and Community-Level Interaction Insights into Carbon Utilization and Element Cycling Functions of Hydrothermarchaeota in Hydrothermal Sediment.</title>
        <authorList>
            <person name="Zhou Z."/>
            <person name="Liu Y."/>
            <person name="Xu W."/>
            <person name="Pan J."/>
            <person name="Luo Z.H."/>
            <person name="Li M."/>
        </authorList>
    </citation>
    <scope>NUCLEOTIDE SEQUENCE [LARGE SCALE GENOMIC DNA]</scope>
    <source>
        <strain evidence="4">SpSt-716</strain>
    </source>
</reference>
<evidence type="ECO:0000259" key="3">
    <source>
        <dbReference type="PROSITE" id="PS51724"/>
    </source>
</evidence>
<dbReference type="GO" id="GO:0042834">
    <property type="term" value="F:peptidoglycan binding"/>
    <property type="evidence" value="ECO:0007669"/>
    <property type="project" value="InterPro"/>
</dbReference>
<dbReference type="InterPro" id="IPR007730">
    <property type="entry name" value="SPOR-like_dom"/>
</dbReference>
<evidence type="ECO:0000313" key="4">
    <source>
        <dbReference type="EMBL" id="HGI74703.1"/>
    </source>
</evidence>
<dbReference type="PROSITE" id="PS51724">
    <property type="entry name" value="SPOR"/>
    <property type="match status" value="1"/>
</dbReference>
<dbReference type="EMBL" id="DTEN01000131">
    <property type="protein sequence ID" value="HGI74703.1"/>
    <property type="molecule type" value="Genomic_DNA"/>
</dbReference>
<evidence type="ECO:0000256" key="1">
    <source>
        <dbReference type="SAM" id="MobiDB-lite"/>
    </source>
</evidence>
<keyword evidence="2" id="KW-1133">Transmembrane helix</keyword>
<evidence type="ECO:0000256" key="2">
    <source>
        <dbReference type="SAM" id="Phobius"/>
    </source>
</evidence>
<protein>
    <submittedName>
        <fullName evidence="4">SPOR domain-containing protein</fullName>
    </submittedName>
</protein>
<dbReference type="Pfam" id="PF05036">
    <property type="entry name" value="SPOR"/>
    <property type="match status" value="1"/>
</dbReference>
<feature type="transmembrane region" description="Helical" evidence="2">
    <location>
        <begin position="12"/>
        <end position="33"/>
    </location>
</feature>
<name>A0A7V4DG17_9BACT</name>
<gene>
    <name evidence="4" type="ORF">ENU96_03360</name>
</gene>
<accession>A0A7V4DG17</accession>
<feature type="compositionally biased region" description="Basic and acidic residues" evidence="1">
    <location>
        <begin position="108"/>
        <end position="117"/>
    </location>
</feature>
<dbReference type="AlphaFoldDB" id="A0A7V4DG17"/>
<keyword evidence="2" id="KW-0812">Transmembrane</keyword>
<keyword evidence="2" id="KW-0472">Membrane</keyword>
<dbReference type="InterPro" id="IPR036680">
    <property type="entry name" value="SPOR-like_sf"/>
</dbReference>
<proteinExistence type="predicted"/>
<comment type="caution">
    <text evidence="4">The sequence shown here is derived from an EMBL/GenBank/DDBJ whole genome shotgun (WGS) entry which is preliminary data.</text>
</comment>